<dbReference type="PANTHER" id="PTHR23310">
    <property type="entry name" value="ACYL-COA-BINDING PROTEIN, ACBP"/>
    <property type="match status" value="1"/>
</dbReference>
<feature type="domain" description="ACB" evidence="2">
    <location>
        <begin position="1"/>
        <end position="85"/>
    </location>
</feature>
<dbReference type="GO" id="GO:0019915">
    <property type="term" value="P:lipid storage"/>
    <property type="evidence" value="ECO:0007669"/>
    <property type="project" value="UniProtKB-ARBA"/>
</dbReference>
<dbReference type="InterPro" id="IPR035984">
    <property type="entry name" value="Acyl-CoA-binding_sf"/>
</dbReference>
<keyword evidence="4" id="KW-1185">Reference proteome</keyword>
<comment type="caution">
    <text evidence="3">The sequence shown here is derived from an EMBL/GenBank/DDBJ whole genome shotgun (WGS) entry which is preliminary data.</text>
</comment>
<dbReference type="FunFam" id="1.20.80.10:FF:000010">
    <property type="entry name" value="Acyl-CoA-binding domain-containing protein 5"/>
    <property type="match status" value="2"/>
</dbReference>
<dbReference type="PROSITE" id="PS51228">
    <property type="entry name" value="ACB_2"/>
    <property type="match status" value="2"/>
</dbReference>
<dbReference type="InterPro" id="IPR014352">
    <property type="entry name" value="FERM/acyl-CoA-bd_prot_sf"/>
</dbReference>
<evidence type="ECO:0000256" key="1">
    <source>
        <dbReference type="ARBA" id="ARBA00023121"/>
    </source>
</evidence>
<dbReference type="PANTHER" id="PTHR23310:SF137">
    <property type="entry name" value="ACYL-COA BINDING PROTEIN 3, ISOFORM A-RELATED"/>
    <property type="match status" value="1"/>
</dbReference>
<dbReference type="EMBL" id="JBFDAA010000004">
    <property type="protein sequence ID" value="KAL1138264.1"/>
    <property type="molecule type" value="Genomic_DNA"/>
</dbReference>
<dbReference type="PRINTS" id="PR00689">
    <property type="entry name" value="ACOABINDINGP"/>
</dbReference>
<reference evidence="3 4" key="1">
    <citation type="submission" date="2024-07" db="EMBL/GenBank/DDBJ databases">
        <title>Chromosome-level genome assembly of the water stick insect Ranatra chinensis (Heteroptera: Nepidae).</title>
        <authorList>
            <person name="Liu X."/>
        </authorList>
    </citation>
    <scope>NUCLEOTIDE SEQUENCE [LARGE SCALE GENOMIC DNA]</scope>
    <source>
        <strain evidence="3">Cailab_2021Rc</strain>
        <tissue evidence="3">Muscle</tissue>
    </source>
</reference>
<dbReference type="Gene3D" id="1.20.80.10">
    <property type="match status" value="2"/>
</dbReference>
<dbReference type="AlphaFoldDB" id="A0ABD0YQL0"/>
<proteinExistence type="predicted"/>
<dbReference type="SUPFAM" id="SSF47027">
    <property type="entry name" value="Acyl-CoA binding protein"/>
    <property type="match status" value="2"/>
</dbReference>
<dbReference type="GO" id="GO:0008289">
    <property type="term" value="F:lipid binding"/>
    <property type="evidence" value="ECO:0007669"/>
    <property type="project" value="UniProtKB-KW"/>
</dbReference>
<name>A0ABD0YQL0_9HEMI</name>
<organism evidence="3 4">
    <name type="scientific">Ranatra chinensis</name>
    <dbReference type="NCBI Taxonomy" id="642074"/>
    <lineage>
        <taxon>Eukaryota</taxon>
        <taxon>Metazoa</taxon>
        <taxon>Ecdysozoa</taxon>
        <taxon>Arthropoda</taxon>
        <taxon>Hexapoda</taxon>
        <taxon>Insecta</taxon>
        <taxon>Pterygota</taxon>
        <taxon>Neoptera</taxon>
        <taxon>Paraneoptera</taxon>
        <taxon>Hemiptera</taxon>
        <taxon>Heteroptera</taxon>
        <taxon>Panheteroptera</taxon>
        <taxon>Nepomorpha</taxon>
        <taxon>Nepidae</taxon>
        <taxon>Ranatrinae</taxon>
        <taxon>Ranatra</taxon>
    </lineage>
</organism>
<dbReference type="Pfam" id="PF00887">
    <property type="entry name" value="ACBP"/>
    <property type="match status" value="2"/>
</dbReference>
<evidence type="ECO:0000259" key="2">
    <source>
        <dbReference type="PROSITE" id="PS51228"/>
    </source>
</evidence>
<keyword evidence="1" id="KW-0446">Lipid-binding</keyword>
<dbReference type="InterPro" id="IPR000582">
    <property type="entry name" value="Acyl-CoA-binding_protein"/>
</dbReference>
<protein>
    <recommendedName>
        <fullName evidence="2">ACB domain-containing protein</fullName>
    </recommendedName>
</protein>
<gene>
    <name evidence="3" type="ORF">AAG570_009953</name>
</gene>
<evidence type="ECO:0000313" key="3">
    <source>
        <dbReference type="EMBL" id="KAL1138264.1"/>
    </source>
</evidence>
<accession>A0ABD0YQL0</accession>
<sequence length="159" mass="17993">QKFDEAAEKVKNLSKKPKDEELLELYALFKQATVGDNNTSKPGMLDLKGKYKWEAWDKKKGMSKEAAMEAYIAKDFNKAVEDVKNLESTPKDDELLEIYALFKQATVGDINTAKPGMFDFKGKAKWEAWNGKKGVAQDAAKEEYVNKVKSLIETYGLKK</sequence>
<feature type="non-terminal residue" evidence="3">
    <location>
        <position position="1"/>
    </location>
</feature>
<evidence type="ECO:0000313" key="4">
    <source>
        <dbReference type="Proteomes" id="UP001558652"/>
    </source>
</evidence>
<feature type="domain" description="ACB" evidence="2">
    <location>
        <begin position="81"/>
        <end position="157"/>
    </location>
</feature>
<dbReference type="Proteomes" id="UP001558652">
    <property type="component" value="Unassembled WGS sequence"/>
</dbReference>